<dbReference type="EMBL" id="BART01037867">
    <property type="protein sequence ID" value="GAH11836.1"/>
    <property type="molecule type" value="Genomic_DNA"/>
</dbReference>
<organism evidence="2">
    <name type="scientific">marine sediment metagenome</name>
    <dbReference type="NCBI Taxonomy" id="412755"/>
    <lineage>
        <taxon>unclassified sequences</taxon>
        <taxon>metagenomes</taxon>
        <taxon>ecological metagenomes</taxon>
    </lineage>
</organism>
<accession>X1CTN5</accession>
<feature type="non-terminal residue" evidence="2">
    <location>
        <position position="1"/>
    </location>
</feature>
<evidence type="ECO:0000313" key="2">
    <source>
        <dbReference type="EMBL" id="GAH11836.1"/>
    </source>
</evidence>
<feature type="transmembrane region" description="Helical" evidence="1">
    <location>
        <begin position="106"/>
        <end position="123"/>
    </location>
</feature>
<proteinExistence type="predicted"/>
<keyword evidence="1" id="KW-0812">Transmembrane</keyword>
<dbReference type="SUPFAM" id="SSF82866">
    <property type="entry name" value="Multidrug efflux transporter AcrB transmembrane domain"/>
    <property type="match status" value="1"/>
</dbReference>
<dbReference type="AlphaFoldDB" id="X1CTN5"/>
<reference evidence="2" key="1">
    <citation type="journal article" date="2014" name="Front. Microbiol.">
        <title>High frequency of phylogenetically diverse reductive dehalogenase-homologous genes in deep subseafloor sedimentary metagenomes.</title>
        <authorList>
            <person name="Kawai M."/>
            <person name="Futagami T."/>
            <person name="Toyoda A."/>
            <person name="Takaki Y."/>
            <person name="Nishi S."/>
            <person name="Hori S."/>
            <person name="Arai W."/>
            <person name="Tsubouchi T."/>
            <person name="Morono Y."/>
            <person name="Uchiyama I."/>
            <person name="Ito T."/>
            <person name="Fujiyama A."/>
            <person name="Inagaki F."/>
            <person name="Takami H."/>
        </authorList>
    </citation>
    <scope>NUCLEOTIDE SEQUENCE</scope>
    <source>
        <strain evidence="2">Expedition CK06-06</strain>
    </source>
</reference>
<comment type="caution">
    <text evidence="2">The sequence shown here is derived from an EMBL/GenBank/DDBJ whole genome shotgun (WGS) entry which is preliminary data.</text>
</comment>
<feature type="non-terminal residue" evidence="2">
    <location>
        <position position="144"/>
    </location>
</feature>
<name>X1CTN5_9ZZZZ</name>
<keyword evidence="1" id="KW-0472">Membrane</keyword>
<protein>
    <recommendedName>
        <fullName evidence="3">Membrane transport protein MMPL domain-containing protein</fullName>
    </recommendedName>
</protein>
<evidence type="ECO:0008006" key="3">
    <source>
        <dbReference type="Google" id="ProtNLM"/>
    </source>
</evidence>
<keyword evidence="1" id="KW-1133">Transmembrane helix</keyword>
<sequence length="144" mass="16469">DTFISQPDQANPALAETAVDNLLYGDPYFISQDKRVLLLANLPEHIKERYINDAGDTYLVTIYPREHIWDFEVLRRFNAQLERVSPRITGNPPMFLRLIDYIGRDGLRATILAIFIVIILLWVDFRSLSMALLGVIPLIAGGIW</sequence>
<evidence type="ECO:0000256" key="1">
    <source>
        <dbReference type="SAM" id="Phobius"/>
    </source>
</evidence>
<gene>
    <name evidence="2" type="ORF">S01H4_63129</name>
</gene>